<gene>
    <name evidence="1" type="ORF">CHRIB12_LOCUS6461</name>
</gene>
<accession>A0A915YZP3</accession>
<sequence length="167" mass="19769">MIRVIRPAAKGLRNKHNQVKVLSLVEVIKQTTEHNKDFHELTLGRLKKKLTILGNIGVKNAYNNNHPLIKVKGVQKKFSNFNFNYKLPFNGRVDDEKIKADIEEEWFKRRRSLFEYNEFNDIEEISQGKCDIVNRAVINNRIQFAFKRLIDKRTLKIEKDDKKKDCK</sequence>
<reference evidence="1" key="1">
    <citation type="submission" date="2020-05" db="EMBL/GenBank/DDBJ databases">
        <authorList>
            <person name="Rincon C."/>
            <person name="Sanders R I."/>
            <person name="Robbins C."/>
            <person name="Chaturvedi A."/>
        </authorList>
    </citation>
    <scope>NUCLEOTIDE SEQUENCE</scope>
    <source>
        <strain evidence="1">CHB12</strain>
    </source>
</reference>
<dbReference type="OrthoDB" id="10302361at2759"/>
<proteinExistence type="predicted"/>
<evidence type="ECO:0000313" key="1">
    <source>
        <dbReference type="EMBL" id="CAB5356664.1"/>
    </source>
</evidence>
<comment type="caution">
    <text evidence="1">The sequence shown here is derived from an EMBL/GenBank/DDBJ whole genome shotgun (WGS) entry which is preliminary data.</text>
</comment>
<dbReference type="Proteomes" id="UP000684084">
    <property type="component" value="Unassembled WGS sequence"/>
</dbReference>
<protein>
    <submittedName>
        <fullName evidence="1">Uncharacterized protein</fullName>
    </submittedName>
</protein>
<dbReference type="AlphaFoldDB" id="A0A915YZP3"/>
<dbReference type="EMBL" id="CAGKOT010000010">
    <property type="protein sequence ID" value="CAB5356664.1"/>
    <property type="molecule type" value="Genomic_DNA"/>
</dbReference>
<organism evidence="1 2">
    <name type="scientific">Rhizophagus irregularis</name>
    <dbReference type="NCBI Taxonomy" id="588596"/>
    <lineage>
        <taxon>Eukaryota</taxon>
        <taxon>Fungi</taxon>
        <taxon>Fungi incertae sedis</taxon>
        <taxon>Mucoromycota</taxon>
        <taxon>Glomeromycotina</taxon>
        <taxon>Glomeromycetes</taxon>
        <taxon>Glomerales</taxon>
        <taxon>Glomeraceae</taxon>
        <taxon>Rhizophagus</taxon>
    </lineage>
</organism>
<name>A0A915YZP3_9GLOM</name>
<evidence type="ECO:0000313" key="2">
    <source>
        <dbReference type="Proteomes" id="UP000684084"/>
    </source>
</evidence>